<evidence type="ECO:0000256" key="1">
    <source>
        <dbReference type="SAM" id="MobiDB-lite"/>
    </source>
</evidence>
<dbReference type="Pfam" id="PF17819">
    <property type="entry name" value="Tex55"/>
    <property type="match status" value="1"/>
</dbReference>
<dbReference type="InterPro" id="IPR040760">
    <property type="entry name" value="Tex55"/>
</dbReference>
<sequence>MMGEDSSLDLLPSPLNSGTENKTTLQETEACKLNSTDNVLGLAAEELEMESSRSLNSGTAISSLKSHVSEQDDEDYAKGRQENVLVSCFDSETAAEKGTESGASEINAINDDPFLQSVKYLEKHQILRLFQNFAARIVYKRPDNPFHFLIDELEKSKREKEQSTSTS</sequence>
<evidence type="ECO:0000313" key="2">
    <source>
        <dbReference type="EMBL" id="KAK2547950.1"/>
    </source>
</evidence>
<dbReference type="InterPro" id="IPR048377">
    <property type="entry name" value="TEX55_DD"/>
</dbReference>
<reference evidence="2" key="1">
    <citation type="journal article" date="2023" name="G3 (Bethesda)">
        <title>Whole genome assembly and annotation of the endangered Caribbean coral Acropora cervicornis.</title>
        <authorList>
            <person name="Selwyn J.D."/>
            <person name="Vollmer S.V."/>
        </authorList>
    </citation>
    <scope>NUCLEOTIDE SEQUENCE</scope>
    <source>
        <strain evidence="2">K2</strain>
    </source>
</reference>
<accession>A0AAD9PRX9</accession>
<dbReference type="CDD" id="cd22975">
    <property type="entry name" value="DD_TEX55"/>
    <property type="match status" value="1"/>
</dbReference>
<keyword evidence="3" id="KW-1185">Reference proteome</keyword>
<evidence type="ECO:0000313" key="3">
    <source>
        <dbReference type="Proteomes" id="UP001249851"/>
    </source>
</evidence>
<name>A0AAD9PRX9_ACRCE</name>
<dbReference type="PANTHER" id="PTHR21847">
    <property type="entry name" value="EF-HAND CALCIUM-BINDING DOMAIN-CONTAINING PROTEIN 10"/>
    <property type="match status" value="1"/>
</dbReference>
<feature type="region of interest" description="Disordered" evidence="1">
    <location>
        <begin position="1"/>
        <end position="30"/>
    </location>
</feature>
<feature type="compositionally biased region" description="Polar residues" evidence="1">
    <location>
        <begin position="18"/>
        <end position="30"/>
    </location>
</feature>
<reference evidence="2" key="2">
    <citation type="journal article" date="2023" name="Science">
        <title>Genomic signatures of disease resistance in endangered staghorn corals.</title>
        <authorList>
            <person name="Vollmer S.V."/>
            <person name="Selwyn J.D."/>
            <person name="Despard B.A."/>
            <person name="Roesel C.L."/>
        </authorList>
    </citation>
    <scope>NUCLEOTIDE SEQUENCE</scope>
    <source>
        <strain evidence="2">K2</strain>
    </source>
</reference>
<dbReference type="Gene3D" id="1.20.890.10">
    <property type="entry name" value="cAMP-dependent protein kinase regulatory subunit, dimerization-anchoring domain"/>
    <property type="match status" value="1"/>
</dbReference>
<proteinExistence type="predicted"/>
<dbReference type="AlphaFoldDB" id="A0AAD9PRX9"/>
<dbReference type="EMBL" id="JARQWQ010000161">
    <property type="protein sequence ID" value="KAK2547950.1"/>
    <property type="molecule type" value="Genomic_DNA"/>
</dbReference>
<organism evidence="2 3">
    <name type="scientific">Acropora cervicornis</name>
    <name type="common">Staghorn coral</name>
    <dbReference type="NCBI Taxonomy" id="6130"/>
    <lineage>
        <taxon>Eukaryota</taxon>
        <taxon>Metazoa</taxon>
        <taxon>Cnidaria</taxon>
        <taxon>Anthozoa</taxon>
        <taxon>Hexacorallia</taxon>
        <taxon>Scleractinia</taxon>
        <taxon>Astrocoeniina</taxon>
        <taxon>Acroporidae</taxon>
        <taxon>Acropora</taxon>
    </lineage>
</organism>
<gene>
    <name evidence="2" type="ORF">P5673_031971</name>
</gene>
<dbReference type="PANTHER" id="PTHR21847:SF1">
    <property type="entry name" value="EF-HAND CALCIUM-BINDING DOMAIN-CONTAINING PROTEIN 10"/>
    <property type="match status" value="1"/>
</dbReference>
<comment type="caution">
    <text evidence="2">The sequence shown here is derived from an EMBL/GenBank/DDBJ whole genome shotgun (WGS) entry which is preliminary data.</text>
</comment>
<dbReference type="InterPro" id="IPR039879">
    <property type="entry name" value="EFC10"/>
</dbReference>
<feature type="compositionally biased region" description="Low complexity" evidence="1">
    <location>
        <begin position="8"/>
        <end position="17"/>
    </location>
</feature>
<protein>
    <submittedName>
        <fullName evidence="2">Testis-specific expressed protein 55</fullName>
    </submittedName>
</protein>
<dbReference type="SUPFAM" id="SSF47391">
    <property type="entry name" value="Dimerization-anchoring domain of cAMP-dependent PK regulatory subunit"/>
    <property type="match status" value="1"/>
</dbReference>
<dbReference type="Proteomes" id="UP001249851">
    <property type="component" value="Unassembled WGS sequence"/>
</dbReference>